<organism evidence="2 3">
    <name type="scientific">Novosphingobium sediminicola</name>
    <dbReference type="NCBI Taxonomy" id="563162"/>
    <lineage>
        <taxon>Bacteria</taxon>
        <taxon>Pseudomonadati</taxon>
        <taxon>Pseudomonadota</taxon>
        <taxon>Alphaproteobacteria</taxon>
        <taxon>Sphingomonadales</taxon>
        <taxon>Sphingomonadaceae</taxon>
        <taxon>Novosphingobium</taxon>
    </lineage>
</organism>
<name>A0A7W6G7K8_9SPHN</name>
<reference evidence="2 3" key="1">
    <citation type="submission" date="2020-08" db="EMBL/GenBank/DDBJ databases">
        <title>Genomic Encyclopedia of Type Strains, Phase IV (KMG-IV): sequencing the most valuable type-strain genomes for metagenomic binning, comparative biology and taxonomic classification.</title>
        <authorList>
            <person name="Goeker M."/>
        </authorList>
    </citation>
    <scope>NUCLEOTIDE SEQUENCE [LARGE SCALE GENOMIC DNA]</scope>
    <source>
        <strain evidence="2 3">DSM 27057</strain>
    </source>
</reference>
<feature type="compositionally biased region" description="Basic and acidic residues" evidence="1">
    <location>
        <begin position="18"/>
        <end position="36"/>
    </location>
</feature>
<dbReference type="InterPro" id="IPR043502">
    <property type="entry name" value="DNA/RNA_pol_sf"/>
</dbReference>
<dbReference type="Gene3D" id="1.10.287.690">
    <property type="entry name" value="Helix hairpin bin"/>
    <property type="match status" value="1"/>
</dbReference>
<dbReference type="Proteomes" id="UP000548867">
    <property type="component" value="Unassembled WGS sequence"/>
</dbReference>
<proteinExistence type="predicted"/>
<evidence type="ECO:0000313" key="3">
    <source>
        <dbReference type="Proteomes" id="UP000548867"/>
    </source>
</evidence>
<dbReference type="EMBL" id="JACIDX010000012">
    <property type="protein sequence ID" value="MBB3956260.1"/>
    <property type="molecule type" value="Genomic_DNA"/>
</dbReference>
<feature type="compositionally biased region" description="Basic residues" evidence="1">
    <location>
        <begin position="818"/>
        <end position="830"/>
    </location>
</feature>
<feature type="region of interest" description="Disordered" evidence="1">
    <location>
        <begin position="18"/>
        <end position="39"/>
    </location>
</feature>
<dbReference type="SUPFAM" id="SSF56672">
    <property type="entry name" value="DNA/RNA polymerases"/>
    <property type="match status" value="1"/>
</dbReference>
<feature type="region of interest" description="Disordered" evidence="1">
    <location>
        <begin position="818"/>
        <end position="838"/>
    </location>
</feature>
<comment type="caution">
    <text evidence="2">The sequence shown here is derived from an EMBL/GenBank/DDBJ whole genome shotgun (WGS) entry which is preliminary data.</text>
</comment>
<keyword evidence="3" id="KW-1185">Reference proteome</keyword>
<dbReference type="SUPFAM" id="SSF53098">
    <property type="entry name" value="Ribonuclease H-like"/>
    <property type="match status" value="1"/>
</dbReference>
<protein>
    <submittedName>
        <fullName evidence="2">Uncharacterized protein</fullName>
    </submittedName>
</protein>
<gene>
    <name evidence="2" type="ORF">GGR38_003218</name>
</gene>
<dbReference type="RefSeq" id="WP_183627161.1">
    <property type="nucleotide sequence ID" value="NZ_JACIDX010000012.1"/>
</dbReference>
<evidence type="ECO:0000313" key="2">
    <source>
        <dbReference type="EMBL" id="MBB3956260.1"/>
    </source>
</evidence>
<dbReference type="AlphaFoldDB" id="A0A7W6G7K8"/>
<dbReference type="InterPro" id="IPR012337">
    <property type="entry name" value="RNaseH-like_sf"/>
</dbReference>
<sequence>MNTAPPISDELAIAIRAYSERKSNGTDEPKPFRKPNDSATPASPWVLVFDTETTTDAGQALRFGTYQLRRADKLVEAGLFYDPDGVTPDELRVLTDYARAHDLMLCDRDAFVDGVFFAKAYRFRATIVGFNLPFDISRLAIAHGTARAPLGDEANAMRDGFTFRLSRQKFNPNIRVKHMSAKAALISFAKPMGQDATRGQRKRGFTGKARRGHFIDLKTLASALFARSFGLGSLSRFLEVKNPKADFDDFEGPITSDMAAYAVRDVQATWECYQELMARFGALELHRSIPEKIYSEAGIGKAYIKEMGIAPWRKMQPDFPPDLTAKIMASYFGGRSEVRIRREVRQVMLCDFLSMYPTVCTLMGLWDFVIAQGMAWCDSSTATRALLATVDLPALQSQTLWRDLTTLVCVRPDGDIFPVRAAYDGEAQSTIGLNYLTSDQGVWFTLADCLASRLLTGNAPEVLEAITFTPGPKQEGLRPVALAGNQSYIVDPRETDCFRRMIEMRQEVKGKAKAARGAEKDRFDTEQQALKICANSTSYGIWVEMNVARTPAPVAVTVYSTARDAFDRTINKREIPGAFFHPLLATLITGAARLMLAIAERQATDRGLDWSFCDTDSMAFAKPDAMASDDFIQAVQGIVDWFTPLNPYEFGGPILKVEDVNFACGGDAPVQLYCFAISSKRYALFNLAADGTPIMRKVSAHGLGHLLPPYRGNEAPSDFPNPDQSVLKDGTDRWHCDLWFQIVSAALAGKPDIVSRDYHPALSFPAISRYGATSPDLLRWFKTYNRHRSYREQVKPFNFLLALSMGFLSGEREAIVGPRRRGRPVRKKPPKPVAPYSRDHSVAAKTAFDRETGKPVAADSLKTYAEALRAYHISPESKFLNGDYSDRGKTRRRHIRAIGVRLIGKEANDWERQAALGLDPDALPDYGVVGQAKQLEPTVREKRMQERQQEIDRLKTMASKFGLRTAARMLRVDASNLRRKISPRSAQ</sequence>
<accession>A0A7W6G7K8</accession>
<evidence type="ECO:0000256" key="1">
    <source>
        <dbReference type="SAM" id="MobiDB-lite"/>
    </source>
</evidence>